<proteinExistence type="predicted"/>
<dbReference type="InParanoid" id="A0A7R8YRC1"/>
<organism evidence="2 3">
    <name type="scientific">Hermetia illucens</name>
    <name type="common">Black soldier fly</name>
    <dbReference type="NCBI Taxonomy" id="343691"/>
    <lineage>
        <taxon>Eukaryota</taxon>
        <taxon>Metazoa</taxon>
        <taxon>Ecdysozoa</taxon>
        <taxon>Arthropoda</taxon>
        <taxon>Hexapoda</taxon>
        <taxon>Insecta</taxon>
        <taxon>Pterygota</taxon>
        <taxon>Neoptera</taxon>
        <taxon>Endopterygota</taxon>
        <taxon>Diptera</taxon>
        <taxon>Brachycera</taxon>
        <taxon>Stratiomyomorpha</taxon>
        <taxon>Stratiomyidae</taxon>
        <taxon>Hermetiinae</taxon>
        <taxon>Hermetia</taxon>
    </lineage>
</organism>
<feature type="chain" id="PRO_5030940339" evidence="1">
    <location>
        <begin position="20"/>
        <end position="89"/>
    </location>
</feature>
<gene>
    <name evidence="2" type="ORF">HERILL_LOCUS5717</name>
</gene>
<evidence type="ECO:0000313" key="3">
    <source>
        <dbReference type="Proteomes" id="UP000594454"/>
    </source>
</evidence>
<protein>
    <submittedName>
        <fullName evidence="2">Uncharacterized protein</fullName>
    </submittedName>
</protein>
<evidence type="ECO:0000313" key="2">
    <source>
        <dbReference type="EMBL" id="CAD7082701.1"/>
    </source>
</evidence>
<accession>A0A7R8YRC1</accession>
<feature type="signal peptide" evidence="1">
    <location>
        <begin position="1"/>
        <end position="19"/>
    </location>
</feature>
<dbReference type="EMBL" id="LR899010">
    <property type="protein sequence ID" value="CAD7082701.1"/>
    <property type="molecule type" value="Genomic_DNA"/>
</dbReference>
<dbReference type="Proteomes" id="UP000594454">
    <property type="component" value="Chromosome 2"/>
</dbReference>
<keyword evidence="1" id="KW-0732">Signal</keyword>
<dbReference type="OMA" id="VTKCIIF"/>
<keyword evidence="3" id="KW-1185">Reference proteome</keyword>
<reference evidence="2 3" key="1">
    <citation type="submission" date="2020-11" db="EMBL/GenBank/DDBJ databases">
        <authorList>
            <person name="Wallbank WR R."/>
            <person name="Pardo Diaz C."/>
            <person name="Kozak K."/>
            <person name="Martin S."/>
            <person name="Jiggins C."/>
            <person name="Moest M."/>
            <person name="Warren A I."/>
            <person name="Generalovic N T."/>
            <person name="Byers J.R.P. K."/>
            <person name="Montejo-Kovacevich G."/>
            <person name="Yen C E."/>
        </authorList>
    </citation>
    <scope>NUCLEOTIDE SEQUENCE [LARGE SCALE GENOMIC DNA]</scope>
</reference>
<dbReference type="AlphaFoldDB" id="A0A7R8YRC1"/>
<sequence>MVTKCIIFFVLAVIALAQAGIIAPYAASYNAHAINHAIAAPVVAAAPAPLVAAAPALPAAYSALPAAYSALPAAYSALPAAYSAYPAIL</sequence>
<name>A0A7R8YRC1_HERIL</name>
<evidence type="ECO:0000256" key="1">
    <source>
        <dbReference type="SAM" id="SignalP"/>
    </source>
</evidence>